<feature type="domain" description="MacB-like periplasmic core" evidence="8">
    <location>
        <begin position="99"/>
        <end position="323"/>
    </location>
</feature>
<evidence type="ECO:0000259" key="8">
    <source>
        <dbReference type="Pfam" id="PF12704"/>
    </source>
</evidence>
<sequence>MRKKSIQSPPGLFMRFFRWYCHPEMQDYIEGDLLEVYERRLKKSGKRKADILFIIDVLLLFRPGIIRPAEVYIHVNNYTMFRSYFKIGWRNLERNKAYSIINIAGLALSMTCGILIFTFVTHHLSFDNFHKDSNRVYRIVTELHRDVVAYRNCVPSPLGESFRNDYTFGEKVARVYTERDVLITLKEKDKVLKYNETDGLAFAEKTFFEIFNFPLLKGDERSVLVDPNTAVMTEAIARKYFGNEDPIGKTFWLGNKFPFTVTGILKDFPENTDLKAGIFVSYVTLKSYNPWLANETDGWGGIRDGMQCYTRLQPNVSIAQVESVMPAYVKKHRPTSKNVHHYKLQPLKEIHFDARYGGAMERQKLYILSIVGLFLIATACVNFVNLATAQALKRSKEVGVRKVLGSLRRQLFWQFIFETAIICGIGIVMAIGLASLILPYANSLFNIHMTLNPFADYLLIYFIVTLGVVVTFLAGYYPALVLAKFQPVTALKGKVTQQNVGGFNVRRTLIVSQFAISQILIIGVIVVVSQIRFARESDLGFDQEAIVMIATGNDASPTSKEALKNEISRIRGVQDVSLCYTAPASEEDWGNSIKFNNSSEEVNFRTSIKSADADYASTFGLEFVVGRNLTPSDTVREMLVNEAMVRKLELESPEDAIGKVIVANGGQMVASIVGVLKDFHDKSFHEEISPILITTYSGDYENYAVKLNLSDAKSTLSAIEGVWSQQHPDQIFEYEFLDDSIAKFYESEETMLKLIQTFSLISIFIGCLGLYGLVSFTVTQKSKEIGIRKILGSSAGNILWIFWKEFAGLIMIAFLIAGPLGWWLMRTWLQNFKFQVEISAWFFVLAIGSSLLVALFTVSYQVMKAAFANPVKSLRME</sequence>
<dbReference type="Pfam" id="PF12704">
    <property type="entry name" value="MacB_PCD"/>
    <property type="match status" value="2"/>
</dbReference>
<evidence type="ECO:0000313" key="10">
    <source>
        <dbReference type="Proteomes" id="UP000190961"/>
    </source>
</evidence>
<accession>A0A1T5M8F7</accession>
<dbReference type="AlphaFoldDB" id="A0A1T5M8F7"/>
<keyword evidence="10" id="KW-1185">Reference proteome</keyword>
<evidence type="ECO:0000256" key="4">
    <source>
        <dbReference type="ARBA" id="ARBA00022989"/>
    </source>
</evidence>
<dbReference type="EMBL" id="FUZU01000003">
    <property type="protein sequence ID" value="SKC84294.1"/>
    <property type="molecule type" value="Genomic_DNA"/>
</dbReference>
<dbReference type="NCBIfam" id="NF038404">
    <property type="entry name" value="perm_prefix_2"/>
    <property type="match status" value="1"/>
</dbReference>
<feature type="transmembrane region" description="Helical" evidence="6">
    <location>
        <begin position="97"/>
        <end position="120"/>
    </location>
</feature>
<dbReference type="Proteomes" id="UP000190961">
    <property type="component" value="Unassembled WGS sequence"/>
</dbReference>
<feature type="transmembrane region" description="Helical" evidence="6">
    <location>
        <begin position="412"/>
        <end position="438"/>
    </location>
</feature>
<feature type="transmembrane region" description="Helical" evidence="6">
    <location>
        <begin position="838"/>
        <end position="858"/>
    </location>
</feature>
<evidence type="ECO:0000259" key="7">
    <source>
        <dbReference type="Pfam" id="PF02687"/>
    </source>
</evidence>
<feature type="transmembrane region" description="Helical" evidence="6">
    <location>
        <begin position="509"/>
        <end position="528"/>
    </location>
</feature>
<feature type="transmembrane region" description="Helical" evidence="6">
    <location>
        <begin position="458"/>
        <end position="477"/>
    </location>
</feature>
<dbReference type="GO" id="GO:0005886">
    <property type="term" value="C:plasma membrane"/>
    <property type="evidence" value="ECO:0007669"/>
    <property type="project" value="UniProtKB-SubCell"/>
</dbReference>
<keyword evidence="5 6" id="KW-0472">Membrane</keyword>
<dbReference type="InterPro" id="IPR003838">
    <property type="entry name" value="ABC3_permease_C"/>
</dbReference>
<feature type="transmembrane region" description="Helical" evidence="6">
    <location>
        <begin position="798"/>
        <end position="818"/>
    </location>
</feature>
<keyword evidence="2" id="KW-1003">Cell membrane</keyword>
<proteinExistence type="predicted"/>
<feature type="domain" description="ABC3 transporter permease C-terminal" evidence="7">
    <location>
        <begin position="758"/>
        <end position="870"/>
    </location>
</feature>
<evidence type="ECO:0000256" key="3">
    <source>
        <dbReference type="ARBA" id="ARBA00022692"/>
    </source>
</evidence>
<name>A0A1T5M8F7_9BACT</name>
<dbReference type="PANTHER" id="PTHR30572">
    <property type="entry name" value="MEMBRANE COMPONENT OF TRANSPORTER-RELATED"/>
    <property type="match status" value="1"/>
</dbReference>
<reference evidence="9 10" key="1">
    <citation type="submission" date="2017-02" db="EMBL/GenBank/DDBJ databases">
        <authorList>
            <person name="Peterson S.W."/>
        </authorList>
    </citation>
    <scope>NUCLEOTIDE SEQUENCE [LARGE SCALE GENOMIC DNA]</scope>
    <source>
        <strain evidence="9 10">DSM 25262</strain>
    </source>
</reference>
<evidence type="ECO:0000256" key="5">
    <source>
        <dbReference type="ARBA" id="ARBA00023136"/>
    </source>
</evidence>
<evidence type="ECO:0000256" key="6">
    <source>
        <dbReference type="SAM" id="Phobius"/>
    </source>
</evidence>
<evidence type="ECO:0000256" key="1">
    <source>
        <dbReference type="ARBA" id="ARBA00004651"/>
    </source>
</evidence>
<feature type="transmembrane region" description="Helical" evidence="6">
    <location>
        <begin position="754"/>
        <end position="778"/>
    </location>
</feature>
<keyword evidence="3 6" id="KW-0812">Transmembrane</keyword>
<gene>
    <name evidence="9" type="ORF">SAMN05660236_4739</name>
</gene>
<organism evidence="9 10">
    <name type="scientific">Ohtaekwangia koreensis</name>
    <dbReference type="NCBI Taxonomy" id="688867"/>
    <lineage>
        <taxon>Bacteria</taxon>
        <taxon>Pseudomonadati</taxon>
        <taxon>Bacteroidota</taxon>
        <taxon>Cytophagia</taxon>
        <taxon>Cytophagales</taxon>
        <taxon>Fulvivirgaceae</taxon>
        <taxon>Ohtaekwangia</taxon>
    </lineage>
</organism>
<dbReference type="InterPro" id="IPR025857">
    <property type="entry name" value="MacB_PCD"/>
</dbReference>
<protein>
    <submittedName>
        <fullName evidence="9">ABC-type antimicrobial peptide transport system, permease component</fullName>
    </submittedName>
</protein>
<evidence type="ECO:0000256" key="2">
    <source>
        <dbReference type="ARBA" id="ARBA00022475"/>
    </source>
</evidence>
<feature type="transmembrane region" description="Helical" evidence="6">
    <location>
        <begin position="365"/>
        <end position="392"/>
    </location>
</feature>
<dbReference type="InterPro" id="IPR050250">
    <property type="entry name" value="Macrolide_Exporter_MacB"/>
</dbReference>
<dbReference type="Pfam" id="PF02687">
    <property type="entry name" value="FtsX"/>
    <property type="match status" value="2"/>
</dbReference>
<dbReference type="RefSeq" id="WP_079689234.1">
    <property type="nucleotide sequence ID" value="NZ_FUZU01000003.1"/>
</dbReference>
<keyword evidence="4 6" id="KW-1133">Transmembrane helix</keyword>
<dbReference type="STRING" id="688867.SAMN05660236_4739"/>
<dbReference type="InterPro" id="IPR047699">
    <property type="entry name" value="Permease_put_prefix"/>
</dbReference>
<feature type="domain" description="ABC3 transporter permease C-terminal" evidence="7">
    <location>
        <begin position="370"/>
        <end position="487"/>
    </location>
</feature>
<dbReference type="PANTHER" id="PTHR30572:SF18">
    <property type="entry name" value="ABC-TYPE MACROLIDE FAMILY EXPORT SYSTEM PERMEASE COMPONENT 2"/>
    <property type="match status" value="1"/>
</dbReference>
<feature type="domain" description="MacB-like periplasmic core" evidence="8">
    <location>
        <begin position="522"/>
        <end position="685"/>
    </location>
</feature>
<evidence type="ECO:0000313" key="9">
    <source>
        <dbReference type="EMBL" id="SKC84294.1"/>
    </source>
</evidence>
<dbReference type="OrthoDB" id="5933722at2"/>
<dbReference type="GO" id="GO:0022857">
    <property type="term" value="F:transmembrane transporter activity"/>
    <property type="evidence" value="ECO:0007669"/>
    <property type="project" value="TreeGrafter"/>
</dbReference>
<comment type="subcellular location">
    <subcellularLocation>
        <location evidence="1">Cell membrane</location>
        <topology evidence="1">Multi-pass membrane protein</topology>
    </subcellularLocation>
</comment>